<name>A0ABU9VPV6_9CLOT</name>
<gene>
    <name evidence="4" type="ORF">AAIG11_00255</name>
</gene>
<evidence type="ECO:0000259" key="3">
    <source>
        <dbReference type="PROSITE" id="PS50977"/>
    </source>
</evidence>
<proteinExistence type="predicted"/>
<accession>A0ABU9VPV6</accession>
<reference evidence="4 5" key="1">
    <citation type="submission" date="2024-04" db="EMBL/GenBank/DDBJ databases">
        <title>Genome sequencing and metabolic network reconstruction of aminoacids and betaine degradation by Anoxynatronum sibiricum.</title>
        <authorList>
            <person name="Detkova E.N."/>
            <person name="Boltjanskaja Y.V."/>
            <person name="Mardanov A.V."/>
            <person name="Kevbrin V."/>
        </authorList>
    </citation>
    <scope>NUCLEOTIDE SEQUENCE [LARGE SCALE GENOMIC DNA]</scope>
    <source>
        <strain evidence="4 5">Z-7981</strain>
    </source>
</reference>
<dbReference type="InterPro" id="IPR050624">
    <property type="entry name" value="HTH-type_Tx_Regulator"/>
</dbReference>
<dbReference type="PANTHER" id="PTHR43479">
    <property type="entry name" value="ACREF/ENVCD OPERON REPRESSOR-RELATED"/>
    <property type="match status" value="1"/>
</dbReference>
<comment type="caution">
    <text evidence="4">The sequence shown here is derived from an EMBL/GenBank/DDBJ whole genome shotgun (WGS) entry which is preliminary data.</text>
</comment>
<dbReference type="Pfam" id="PF00440">
    <property type="entry name" value="TetR_N"/>
    <property type="match status" value="1"/>
</dbReference>
<dbReference type="SUPFAM" id="SSF46689">
    <property type="entry name" value="Homeodomain-like"/>
    <property type="match status" value="1"/>
</dbReference>
<keyword evidence="5" id="KW-1185">Reference proteome</keyword>
<sequence>MSGTDARSNIIKTVVAMLAEGEDVEKITVRQVAERANVGMGLINYHFSSKNALLGIAVANYMATMAAGFATPGEYSGSDPVEKLKTMLTKLYSFAEQHEKLIKFTITQNLLDGEMQTPLFIVPLLKEIFGDRRDSIQLRIIALQMLLPIQVASINPAEFLLYSGIDLYNERQRNHYIETLVDNLLQP</sequence>
<keyword evidence="1 2" id="KW-0238">DNA-binding</keyword>
<dbReference type="InterPro" id="IPR001647">
    <property type="entry name" value="HTH_TetR"/>
</dbReference>
<protein>
    <submittedName>
        <fullName evidence="4">TetR/AcrR family transcriptional regulator</fullName>
    </submittedName>
</protein>
<dbReference type="Gene3D" id="1.10.357.10">
    <property type="entry name" value="Tetracycline Repressor, domain 2"/>
    <property type="match status" value="1"/>
</dbReference>
<evidence type="ECO:0000313" key="5">
    <source>
        <dbReference type="Proteomes" id="UP001407405"/>
    </source>
</evidence>
<dbReference type="EMBL" id="JBCITM010000001">
    <property type="protein sequence ID" value="MEN1758890.1"/>
    <property type="molecule type" value="Genomic_DNA"/>
</dbReference>
<feature type="DNA-binding region" description="H-T-H motif" evidence="2">
    <location>
        <begin position="28"/>
        <end position="47"/>
    </location>
</feature>
<dbReference type="Proteomes" id="UP001407405">
    <property type="component" value="Unassembled WGS sequence"/>
</dbReference>
<feature type="domain" description="HTH tetR-type" evidence="3">
    <location>
        <begin position="4"/>
        <end position="65"/>
    </location>
</feature>
<evidence type="ECO:0000313" key="4">
    <source>
        <dbReference type="EMBL" id="MEN1758890.1"/>
    </source>
</evidence>
<dbReference type="PROSITE" id="PS50977">
    <property type="entry name" value="HTH_TETR_2"/>
    <property type="match status" value="1"/>
</dbReference>
<dbReference type="InterPro" id="IPR009057">
    <property type="entry name" value="Homeodomain-like_sf"/>
</dbReference>
<dbReference type="PANTHER" id="PTHR43479:SF11">
    <property type="entry name" value="ACREF_ENVCD OPERON REPRESSOR-RELATED"/>
    <property type="match status" value="1"/>
</dbReference>
<evidence type="ECO:0000256" key="1">
    <source>
        <dbReference type="ARBA" id="ARBA00023125"/>
    </source>
</evidence>
<dbReference type="RefSeq" id="WP_343184276.1">
    <property type="nucleotide sequence ID" value="NZ_JBCITM010000001.1"/>
</dbReference>
<organism evidence="4 5">
    <name type="scientific">Anoxynatronum sibiricum</name>
    <dbReference type="NCBI Taxonomy" id="210623"/>
    <lineage>
        <taxon>Bacteria</taxon>
        <taxon>Bacillati</taxon>
        <taxon>Bacillota</taxon>
        <taxon>Clostridia</taxon>
        <taxon>Eubacteriales</taxon>
        <taxon>Clostridiaceae</taxon>
        <taxon>Anoxynatronum</taxon>
    </lineage>
</organism>
<evidence type="ECO:0000256" key="2">
    <source>
        <dbReference type="PROSITE-ProRule" id="PRU00335"/>
    </source>
</evidence>